<dbReference type="EMBL" id="KV784355">
    <property type="protein sequence ID" value="OEU20299.1"/>
    <property type="molecule type" value="Genomic_DNA"/>
</dbReference>
<dbReference type="AlphaFoldDB" id="A0A1E7FQ46"/>
<feature type="compositionally biased region" description="Low complexity" evidence="1">
    <location>
        <begin position="12"/>
        <end position="25"/>
    </location>
</feature>
<accession>A0A1E7FQ46</accession>
<keyword evidence="4" id="KW-1185">Reference proteome</keyword>
<evidence type="ECO:0000256" key="1">
    <source>
        <dbReference type="SAM" id="MobiDB-lite"/>
    </source>
</evidence>
<keyword evidence="2" id="KW-0472">Membrane</keyword>
<keyword evidence="2" id="KW-1133">Transmembrane helix</keyword>
<dbReference type="InParanoid" id="A0A1E7FQ46"/>
<evidence type="ECO:0000256" key="2">
    <source>
        <dbReference type="SAM" id="Phobius"/>
    </source>
</evidence>
<gene>
    <name evidence="3" type="ORF">FRACYDRAFT_236374</name>
</gene>
<dbReference type="KEGG" id="fcy:FRACYDRAFT_236374"/>
<feature type="region of interest" description="Disordered" evidence="1">
    <location>
        <begin position="1"/>
        <end position="27"/>
    </location>
</feature>
<feature type="transmembrane region" description="Helical" evidence="2">
    <location>
        <begin position="38"/>
        <end position="71"/>
    </location>
</feature>
<proteinExistence type="predicted"/>
<reference evidence="3 4" key="1">
    <citation type="submission" date="2016-09" db="EMBL/GenBank/DDBJ databases">
        <title>Extensive genetic diversity and differential bi-allelic expression allows diatom success in the polar Southern Ocean.</title>
        <authorList>
            <consortium name="DOE Joint Genome Institute"/>
            <person name="Mock T."/>
            <person name="Otillar R.P."/>
            <person name="Strauss J."/>
            <person name="Dupont C."/>
            <person name="Frickenhaus S."/>
            <person name="Maumus F."/>
            <person name="Mcmullan M."/>
            <person name="Sanges R."/>
            <person name="Schmutz J."/>
            <person name="Toseland A."/>
            <person name="Valas R."/>
            <person name="Veluchamy A."/>
            <person name="Ward B.J."/>
            <person name="Allen A."/>
            <person name="Barry K."/>
            <person name="Falciatore A."/>
            <person name="Ferrante M."/>
            <person name="Fortunato A.E."/>
            <person name="Gloeckner G."/>
            <person name="Gruber A."/>
            <person name="Hipkin R."/>
            <person name="Janech M."/>
            <person name="Kroth P."/>
            <person name="Leese F."/>
            <person name="Lindquist E."/>
            <person name="Lyon B.R."/>
            <person name="Martin J."/>
            <person name="Mayer C."/>
            <person name="Parker M."/>
            <person name="Quesneville H."/>
            <person name="Raymond J."/>
            <person name="Uhlig C."/>
            <person name="Valentin K.U."/>
            <person name="Worden A.Z."/>
            <person name="Armbrust E.V."/>
            <person name="Bowler C."/>
            <person name="Green B."/>
            <person name="Moulton V."/>
            <person name="Van Oosterhout C."/>
            <person name="Grigoriev I."/>
        </authorList>
    </citation>
    <scope>NUCLEOTIDE SEQUENCE [LARGE SCALE GENOMIC DNA]</scope>
    <source>
        <strain evidence="3 4">CCMP1102</strain>
    </source>
</reference>
<keyword evidence="2" id="KW-0812">Transmembrane</keyword>
<evidence type="ECO:0000313" key="4">
    <source>
        <dbReference type="Proteomes" id="UP000095751"/>
    </source>
</evidence>
<name>A0A1E7FQ46_9STRA</name>
<protein>
    <submittedName>
        <fullName evidence="3">Uncharacterized protein</fullName>
    </submittedName>
</protein>
<dbReference type="Proteomes" id="UP000095751">
    <property type="component" value="Unassembled WGS sequence"/>
</dbReference>
<evidence type="ECO:0000313" key="3">
    <source>
        <dbReference type="EMBL" id="OEU20299.1"/>
    </source>
</evidence>
<dbReference type="OrthoDB" id="46623at2759"/>
<organism evidence="3 4">
    <name type="scientific">Fragilariopsis cylindrus CCMP1102</name>
    <dbReference type="NCBI Taxonomy" id="635003"/>
    <lineage>
        <taxon>Eukaryota</taxon>
        <taxon>Sar</taxon>
        <taxon>Stramenopiles</taxon>
        <taxon>Ochrophyta</taxon>
        <taxon>Bacillariophyta</taxon>
        <taxon>Bacillariophyceae</taxon>
        <taxon>Bacillariophycidae</taxon>
        <taxon>Bacillariales</taxon>
        <taxon>Bacillariaceae</taxon>
        <taxon>Fragilariopsis</taxon>
    </lineage>
</organism>
<sequence>MPTRPTGGSGGTASSSSSAQTTTTTKELEHEKLMKDSIVALSAIAGAVLLLKAVAASISVYLAMIPILYIYGVNTCPPASSFDAKQQLRIVMRGDQLPENHPQKPNNKANILESFFASAKAVVASELATLPGYSIDITSLMGAALFATVTMPTADLECYWVGCNHHWYYWGSKNLSSEHETNENIAVPGVSSTHQGKNVYNKPPDKSTATIKIGKTNIKFDFKEE</sequence>